<proteinExistence type="predicted"/>
<name>A0ABM7X2W4_9BACT</name>
<dbReference type="PANTHER" id="PTHR22617:SF23">
    <property type="entry name" value="CHEMOTAXIS PROTEIN CHEW"/>
    <property type="match status" value="1"/>
</dbReference>
<dbReference type="Gene3D" id="2.30.30.40">
    <property type="entry name" value="SH3 Domains"/>
    <property type="match status" value="1"/>
</dbReference>
<reference evidence="3" key="1">
    <citation type="journal article" date="2022" name="Int. J. Syst. Evol. Microbiol.">
        <title>Anaeromyxobacter oryzae sp. nov., Anaeromyxobacter diazotrophicus sp. nov. and Anaeromyxobacter paludicola sp. nov., isolated from paddy soils.</title>
        <authorList>
            <person name="Itoh H."/>
            <person name="Xu Z."/>
            <person name="Mise K."/>
            <person name="Masuda Y."/>
            <person name="Ushijima N."/>
            <person name="Hayakawa C."/>
            <person name="Shiratori Y."/>
            <person name="Senoo K."/>
        </authorList>
    </citation>
    <scope>NUCLEOTIDE SEQUENCE [LARGE SCALE GENOMIC DNA]</scope>
    <source>
        <strain evidence="3">Red232</strain>
    </source>
</reference>
<dbReference type="Pfam" id="PF01584">
    <property type="entry name" value="CheW"/>
    <property type="match status" value="1"/>
</dbReference>
<feature type="domain" description="CheW-like" evidence="1">
    <location>
        <begin position="60"/>
        <end position="203"/>
    </location>
</feature>
<dbReference type="RefSeq" id="WP_248355390.1">
    <property type="nucleotide sequence ID" value="NZ_AP025591.1"/>
</dbReference>
<gene>
    <name evidence="2" type="ORF">AMOR_50850</name>
</gene>
<organism evidence="2 3">
    <name type="scientific">Anaeromyxobacter oryzae</name>
    <dbReference type="NCBI Taxonomy" id="2918170"/>
    <lineage>
        <taxon>Bacteria</taxon>
        <taxon>Pseudomonadati</taxon>
        <taxon>Myxococcota</taxon>
        <taxon>Myxococcia</taxon>
        <taxon>Myxococcales</taxon>
        <taxon>Cystobacterineae</taxon>
        <taxon>Anaeromyxobacteraceae</taxon>
        <taxon>Anaeromyxobacter</taxon>
    </lineage>
</organism>
<accession>A0ABM7X2W4</accession>
<dbReference type="SUPFAM" id="SSF50341">
    <property type="entry name" value="CheW-like"/>
    <property type="match status" value="1"/>
</dbReference>
<dbReference type="Gene3D" id="2.40.50.180">
    <property type="entry name" value="CheA-289, Domain 4"/>
    <property type="match status" value="1"/>
</dbReference>
<dbReference type="InterPro" id="IPR039315">
    <property type="entry name" value="CheW"/>
</dbReference>
<dbReference type="Proteomes" id="UP001162891">
    <property type="component" value="Chromosome"/>
</dbReference>
<dbReference type="InterPro" id="IPR036061">
    <property type="entry name" value="CheW-like_dom_sf"/>
</dbReference>
<keyword evidence="3" id="KW-1185">Reference proteome</keyword>
<dbReference type="PANTHER" id="PTHR22617">
    <property type="entry name" value="CHEMOTAXIS SENSOR HISTIDINE KINASE-RELATED"/>
    <property type="match status" value="1"/>
</dbReference>
<dbReference type="EMBL" id="AP025591">
    <property type="protein sequence ID" value="BDG06089.1"/>
    <property type="molecule type" value="Genomic_DNA"/>
</dbReference>
<evidence type="ECO:0000313" key="3">
    <source>
        <dbReference type="Proteomes" id="UP001162891"/>
    </source>
</evidence>
<evidence type="ECO:0000313" key="2">
    <source>
        <dbReference type="EMBL" id="BDG06089.1"/>
    </source>
</evidence>
<dbReference type="InterPro" id="IPR002545">
    <property type="entry name" value="CheW-lke_dom"/>
</dbReference>
<dbReference type="PROSITE" id="PS50851">
    <property type="entry name" value="CHEW"/>
    <property type="match status" value="1"/>
</dbReference>
<sequence>MSDHRRHAPIDWGALVARLERATEAVRRGDRPSGAEAGAILAARARALAPPPGAREPAGTLAVVGFTLGDERYAVEAEYVREVVRPPRLARLPGAPPFLAGVANLRGEIVDVLDIRGLLGVAPSAAAPARLAVLGAERAELALVVDAVLDLGAVDPARLASAPESPARSRPEYVRGLTPDGVVLLDGAAILRDPRLVVDGAGQSTEVT</sequence>
<protein>
    <recommendedName>
        <fullName evidence="1">CheW-like domain-containing protein</fullName>
    </recommendedName>
</protein>
<dbReference type="SMART" id="SM00260">
    <property type="entry name" value="CheW"/>
    <property type="match status" value="1"/>
</dbReference>
<evidence type="ECO:0000259" key="1">
    <source>
        <dbReference type="PROSITE" id="PS50851"/>
    </source>
</evidence>